<reference evidence="7" key="2">
    <citation type="journal article" date="2013" name="G3 (Bethesda)">
        <title>Genomes of Ashbya fungi isolated from insects reveal four mating-type loci, numerous translocations, lack of transposons, and distinct gene duplications.</title>
        <authorList>
            <person name="Dietrich F.S."/>
            <person name="Voegeli S."/>
            <person name="Kuo S."/>
            <person name="Philippsen P."/>
        </authorList>
    </citation>
    <scope>GENOME REANNOTATION</scope>
    <source>
        <strain evidence="7">ATCC 10895 / CBS 109.51 / FGSC 9923 / NRRL Y-1056</strain>
    </source>
</reference>
<comment type="similarity">
    <text evidence="2">Belongs to the SUN family.</text>
</comment>
<dbReference type="Proteomes" id="UP000000591">
    <property type="component" value="Chromosome IV"/>
</dbReference>
<dbReference type="Pfam" id="PF03856">
    <property type="entry name" value="SUN"/>
    <property type="match status" value="1"/>
</dbReference>
<dbReference type="PANTHER" id="PTHR31316:SF2">
    <property type="entry name" value="BETA-GLUCOSIDASE-LIKE PROTEIN NCA3, MITOCHONDRIAL-RELATED"/>
    <property type="match status" value="1"/>
</dbReference>
<keyword evidence="7" id="KW-1185">Reference proteome</keyword>
<dbReference type="InterPro" id="IPR005556">
    <property type="entry name" value="SUN"/>
</dbReference>
<dbReference type="EMBL" id="AE016817">
    <property type="protein sequence ID" value="AAS52242.1"/>
    <property type="molecule type" value="Genomic_DNA"/>
</dbReference>
<dbReference type="RefSeq" id="NP_984418.1">
    <property type="nucleotide sequence ID" value="NM_209771.2"/>
</dbReference>
<evidence type="ECO:0000256" key="1">
    <source>
        <dbReference type="ARBA" id="ARBA00004173"/>
    </source>
</evidence>
<feature type="compositionally biased region" description="Low complexity" evidence="4">
    <location>
        <begin position="211"/>
        <end position="227"/>
    </location>
</feature>
<protein>
    <submittedName>
        <fullName evidence="6">ADR322Wp</fullName>
    </submittedName>
</protein>
<dbReference type="AlphaFoldDB" id="Q759F4"/>
<dbReference type="KEGG" id="ago:AGOS_ADR322W"/>
<reference evidence="6 7" key="1">
    <citation type="journal article" date="2004" name="Science">
        <title>The Ashbya gossypii genome as a tool for mapping the ancient Saccharomyces cerevisiae genome.</title>
        <authorList>
            <person name="Dietrich F.S."/>
            <person name="Voegeli S."/>
            <person name="Brachat S."/>
            <person name="Lerch A."/>
            <person name="Gates K."/>
            <person name="Steiner S."/>
            <person name="Mohr C."/>
            <person name="Pohlmann R."/>
            <person name="Luedi P."/>
            <person name="Choi S."/>
            <person name="Wing R.A."/>
            <person name="Flavier A."/>
            <person name="Gaffney T.D."/>
            <person name="Philippsen P."/>
        </authorList>
    </citation>
    <scope>NUCLEOTIDE SEQUENCE [LARGE SCALE GENOMIC DNA]</scope>
    <source>
        <strain evidence="7">ATCC 10895 / CBS 109.51 / FGSC 9923 / NRRL Y-1056</strain>
    </source>
</reference>
<keyword evidence="3" id="KW-0496">Mitochondrion</keyword>
<proteinExistence type="inferred from homology"/>
<dbReference type="InterPro" id="IPR051526">
    <property type="entry name" value="Beta-Glucosidase_SUN"/>
</dbReference>
<dbReference type="GeneID" id="4620584"/>
<feature type="signal peptide" evidence="5">
    <location>
        <begin position="1"/>
        <end position="17"/>
    </location>
</feature>
<feature type="chain" id="PRO_5004285398" evidence="5">
    <location>
        <begin position="18"/>
        <end position="508"/>
    </location>
</feature>
<dbReference type="FunCoup" id="Q759F4">
    <property type="interactions" value="79"/>
</dbReference>
<accession>Q759F4</accession>
<evidence type="ECO:0000256" key="4">
    <source>
        <dbReference type="SAM" id="MobiDB-lite"/>
    </source>
</evidence>
<evidence type="ECO:0000313" key="6">
    <source>
        <dbReference type="EMBL" id="AAS52242.1"/>
    </source>
</evidence>
<evidence type="ECO:0000313" key="7">
    <source>
        <dbReference type="Proteomes" id="UP000000591"/>
    </source>
</evidence>
<dbReference type="STRING" id="284811.Q759F4"/>
<comment type="subcellular location">
    <subcellularLocation>
        <location evidence="1">Mitochondrion</location>
    </subcellularLocation>
</comment>
<name>Q759F4_EREGS</name>
<evidence type="ECO:0000256" key="3">
    <source>
        <dbReference type="ARBA" id="ARBA00023128"/>
    </source>
</evidence>
<dbReference type="GO" id="GO:0031505">
    <property type="term" value="P:fungal-type cell wall organization"/>
    <property type="evidence" value="ECO:0000318"/>
    <property type="project" value="GO_Central"/>
</dbReference>
<dbReference type="GO" id="GO:0009986">
    <property type="term" value="C:cell surface"/>
    <property type="evidence" value="ECO:0000318"/>
    <property type="project" value="GO_Central"/>
</dbReference>
<dbReference type="PANTHER" id="PTHR31316">
    <property type="entry name" value="BETA-GLUCOSIDASE-LIKE PROTEIN NCA3, MITOCHONDRIAL-RELATED"/>
    <property type="match status" value="1"/>
</dbReference>
<dbReference type="OrthoDB" id="5339822at2759"/>
<dbReference type="GO" id="GO:0009277">
    <property type="term" value="C:fungal-type cell wall"/>
    <property type="evidence" value="ECO:0000318"/>
    <property type="project" value="GO_Central"/>
</dbReference>
<dbReference type="GO" id="GO:0009272">
    <property type="term" value="P:fungal-type cell wall biogenesis"/>
    <property type="evidence" value="ECO:0007669"/>
    <property type="project" value="EnsemblFungi"/>
</dbReference>
<dbReference type="HOGENOM" id="CLU_033459_2_0_1"/>
<dbReference type="eggNOG" id="ENOG502QREM">
    <property type="taxonomic scope" value="Eukaryota"/>
</dbReference>
<sequence>MQLKPFVFLAVLPVSSAIPTHKHRRHRRDSQGHLTMTATPFLAADVERQMSPTPGVESSSVWANTSRYASGSESVSEAVSDGTSTFVSDSFTESESSEGNGTLIADFETLESDTSIGNATMAPESISSVSFSSASDADVSAFPTANVSGTAPLSDISSVSESVASSSTLAGDVTLNTSTPVLSSTAEPSDTNLSSTSAGWLSSISTAVWGSSTDVSSTSSAYPSASSRPKNTTGPSDIHGDLQNFEPPTQKFVDGSVSCDEFPVGQGVVDLSWVGLGGWASVMDMDGSTAEGCKDGFYCSYACQAGMSKTQWPSSQPGDGRSVGGLYCKDGKLHRSNPGADYLCQWDVDSAAAVNKVGQPIAMCRTDYPASENMVVPTVLEPGSSKPVSVVDANNYYMWQGKKTSTQYYVNNAGVSVEDGCVWGENGSGIGNWAPVVLGAGYDNGISYLSIIPNPNNKVPPNYNVRIVASPGSKVIGDCKYENGVYNGEGTDGCTVSVLSGTANFEFY</sequence>
<evidence type="ECO:0000256" key="5">
    <source>
        <dbReference type="SAM" id="SignalP"/>
    </source>
</evidence>
<dbReference type="InParanoid" id="Q759F4"/>
<gene>
    <name evidence="6" type="ORF">AGOS_ADR322W</name>
</gene>
<dbReference type="GO" id="GO:0005743">
    <property type="term" value="C:mitochondrial inner membrane"/>
    <property type="evidence" value="ECO:0007669"/>
    <property type="project" value="EnsemblFungi"/>
</dbReference>
<keyword evidence="5" id="KW-0732">Signal</keyword>
<evidence type="ECO:0000256" key="2">
    <source>
        <dbReference type="ARBA" id="ARBA00010579"/>
    </source>
</evidence>
<feature type="region of interest" description="Disordered" evidence="4">
    <location>
        <begin position="211"/>
        <end position="247"/>
    </location>
</feature>
<dbReference type="GO" id="GO:0000422">
    <property type="term" value="P:autophagy of mitochondrion"/>
    <property type="evidence" value="ECO:0007669"/>
    <property type="project" value="EnsemblFungi"/>
</dbReference>
<organism evidence="6 7">
    <name type="scientific">Eremothecium gossypii (strain ATCC 10895 / CBS 109.51 / FGSC 9923 / NRRL Y-1056)</name>
    <name type="common">Yeast</name>
    <name type="synonym">Ashbya gossypii</name>
    <dbReference type="NCBI Taxonomy" id="284811"/>
    <lineage>
        <taxon>Eukaryota</taxon>
        <taxon>Fungi</taxon>
        <taxon>Dikarya</taxon>
        <taxon>Ascomycota</taxon>
        <taxon>Saccharomycotina</taxon>
        <taxon>Saccharomycetes</taxon>
        <taxon>Saccharomycetales</taxon>
        <taxon>Saccharomycetaceae</taxon>
        <taxon>Eremothecium</taxon>
    </lineage>
</organism>